<dbReference type="EMBL" id="BMZI01000007">
    <property type="protein sequence ID" value="GHB31244.1"/>
    <property type="molecule type" value="Genomic_DNA"/>
</dbReference>
<keyword evidence="2" id="KW-1185">Reference proteome</keyword>
<reference evidence="2" key="1">
    <citation type="journal article" date="2019" name="Int. J. Syst. Evol. Microbiol.">
        <title>The Global Catalogue of Microorganisms (GCM) 10K type strain sequencing project: providing services to taxonomists for standard genome sequencing and annotation.</title>
        <authorList>
            <consortium name="The Broad Institute Genomics Platform"/>
            <consortium name="The Broad Institute Genome Sequencing Center for Infectious Disease"/>
            <person name="Wu L."/>
            <person name="Ma J."/>
        </authorList>
    </citation>
    <scope>NUCLEOTIDE SEQUENCE [LARGE SCALE GENOMIC DNA]</scope>
    <source>
        <strain evidence="2">KCTC 32998</strain>
    </source>
</reference>
<protein>
    <submittedName>
        <fullName evidence="1">Uncharacterized protein</fullName>
    </submittedName>
</protein>
<gene>
    <name evidence="1" type="ORF">GCM10009038_32650</name>
</gene>
<dbReference type="Proteomes" id="UP000646745">
    <property type="component" value="Unassembled WGS sequence"/>
</dbReference>
<organism evidence="1 2">
    <name type="scientific">Salinicola rhizosphaerae</name>
    <dbReference type="NCBI Taxonomy" id="1443141"/>
    <lineage>
        <taxon>Bacteria</taxon>
        <taxon>Pseudomonadati</taxon>
        <taxon>Pseudomonadota</taxon>
        <taxon>Gammaproteobacteria</taxon>
        <taxon>Oceanospirillales</taxon>
        <taxon>Halomonadaceae</taxon>
        <taxon>Salinicola</taxon>
    </lineage>
</organism>
<evidence type="ECO:0000313" key="1">
    <source>
        <dbReference type="EMBL" id="GHB31244.1"/>
    </source>
</evidence>
<evidence type="ECO:0000313" key="2">
    <source>
        <dbReference type="Proteomes" id="UP000646745"/>
    </source>
</evidence>
<sequence>MTRAALAAEKSVTVGVDRDHLRRRQARALGVGNSRLLAAGVFTAQRQLDCLVGRQRPGVMQVEIRQLTSHQLGRRQARCGVLSGVVGDRDRLLHGGTDRRVTGIRGGGVALALTDIHRDGNALIARELDTLGVTEPHTHTDTLIDARPYFAGIGARAPGVLERHGHALFQARLLLDGIESLTHLKLLTENA</sequence>
<name>A0ABQ3EDF9_9GAMM</name>
<comment type="caution">
    <text evidence="1">The sequence shown here is derived from an EMBL/GenBank/DDBJ whole genome shotgun (WGS) entry which is preliminary data.</text>
</comment>
<accession>A0ABQ3EDF9</accession>
<proteinExistence type="predicted"/>